<evidence type="ECO:0000256" key="5">
    <source>
        <dbReference type="SAM" id="MobiDB-lite"/>
    </source>
</evidence>
<dbReference type="AlphaFoldDB" id="A0A9K3KTE9"/>
<reference evidence="8" key="2">
    <citation type="submission" date="2021-04" db="EMBL/GenBank/DDBJ databases">
        <authorList>
            <person name="Podell S."/>
        </authorList>
    </citation>
    <scope>NUCLEOTIDE SEQUENCE</scope>
    <source>
        <strain evidence="8">Hildebrandi</strain>
    </source>
</reference>
<comment type="caution">
    <text evidence="8">The sequence shown here is derived from an EMBL/GenBank/DDBJ whole genome shotgun (WGS) entry which is preliminary data.</text>
</comment>
<feature type="transmembrane region" description="Helical" evidence="6">
    <location>
        <begin position="21"/>
        <end position="39"/>
    </location>
</feature>
<keyword evidence="3 6" id="KW-1133">Transmembrane helix</keyword>
<evidence type="ECO:0000256" key="2">
    <source>
        <dbReference type="ARBA" id="ARBA00022692"/>
    </source>
</evidence>
<proteinExistence type="predicted"/>
<protein>
    <recommendedName>
        <fullName evidence="7">HIG1 domain-containing protein</fullName>
    </recommendedName>
</protein>
<keyword evidence="4 6" id="KW-0472">Membrane</keyword>
<dbReference type="GO" id="GO:0005739">
    <property type="term" value="C:mitochondrion"/>
    <property type="evidence" value="ECO:0007669"/>
    <property type="project" value="UniProtKB-SubCell"/>
</dbReference>
<dbReference type="PROSITE" id="PS51503">
    <property type="entry name" value="HIG1"/>
    <property type="match status" value="1"/>
</dbReference>
<feature type="domain" description="HIG1" evidence="7">
    <location>
        <begin position="116"/>
        <end position="209"/>
    </location>
</feature>
<dbReference type="EMBL" id="JAGRRH010000019">
    <property type="protein sequence ID" value="KAG7348984.1"/>
    <property type="molecule type" value="Genomic_DNA"/>
</dbReference>
<feature type="transmembrane region" description="Helical" evidence="6">
    <location>
        <begin position="181"/>
        <end position="197"/>
    </location>
</feature>
<evidence type="ECO:0000256" key="4">
    <source>
        <dbReference type="ARBA" id="ARBA00023136"/>
    </source>
</evidence>
<accession>A0A9K3KTE9</accession>
<dbReference type="Proteomes" id="UP000693970">
    <property type="component" value="Unassembled WGS sequence"/>
</dbReference>
<sequence>MASLTPDHRSDEVTGAAMKEGLISGGVVLVPCLAGLYVAMQNPNFRKFTNWQSRTALVIMPALFAFGFTSENKLIHRMEEVASETEHNMKTVAWAEKQKSMSQEDIKLHQLYRQAILDSGVRVVDTPELNTYQKAANYVQSNPFKVIAAIGVPSVAAIFYGQGTHGAGKESLQMQLLHTRVFGQFTVICTLLGVMGMKEMMDRQGRFVTEDEIESRVAEMEATRTAMMTRTEYQDALKHGDHGSSGVQVPQAERVKI</sequence>
<organism evidence="8 9">
    <name type="scientific">Nitzschia inconspicua</name>
    <dbReference type="NCBI Taxonomy" id="303405"/>
    <lineage>
        <taxon>Eukaryota</taxon>
        <taxon>Sar</taxon>
        <taxon>Stramenopiles</taxon>
        <taxon>Ochrophyta</taxon>
        <taxon>Bacillariophyta</taxon>
        <taxon>Bacillariophyceae</taxon>
        <taxon>Bacillariophycidae</taxon>
        <taxon>Bacillariales</taxon>
        <taxon>Bacillariaceae</taxon>
        <taxon>Nitzschia</taxon>
    </lineage>
</organism>
<evidence type="ECO:0000313" key="8">
    <source>
        <dbReference type="EMBL" id="KAG7348984.1"/>
    </source>
</evidence>
<reference evidence="8" key="1">
    <citation type="journal article" date="2021" name="Sci. Rep.">
        <title>Diploid genomic architecture of Nitzschia inconspicua, an elite biomass production diatom.</title>
        <authorList>
            <person name="Oliver A."/>
            <person name="Podell S."/>
            <person name="Pinowska A."/>
            <person name="Traller J.C."/>
            <person name="Smith S.R."/>
            <person name="McClure R."/>
            <person name="Beliaev A."/>
            <person name="Bohutskyi P."/>
            <person name="Hill E.A."/>
            <person name="Rabines A."/>
            <person name="Zheng H."/>
            <person name="Allen L.Z."/>
            <person name="Kuo A."/>
            <person name="Grigoriev I.V."/>
            <person name="Allen A.E."/>
            <person name="Hazlebeck D."/>
            <person name="Allen E.E."/>
        </authorList>
    </citation>
    <scope>NUCLEOTIDE SEQUENCE</scope>
    <source>
        <strain evidence="8">Hildebrandi</strain>
    </source>
</reference>
<gene>
    <name evidence="8" type="ORF">IV203_011581</name>
</gene>
<evidence type="ECO:0000259" key="7">
    <source>
        <dbReference type="PROSITE" id="PS51503"/>
    </source>
</evidence>
<dbReference type="InterPro" id="IPR007667">
    <property type="entry name" value="Hypoxia_induced_domain"/>
</dbReference>
<name>A0A9K3KTE9_9STRA</name>
<feature type="transmembrane region" description="Helical" evidence="6">
    <location>
        <begin position="51"/>
        <end position="69"/>
    </location>
</feature>
<evidence type="ECO:0000313" key="9">
    <source>
        <dbReference type="Proteomes" id="UP000693970"/>
    </source>
</evidence>
<feature type="region of interest" description="Disordered" evidence="5">
    <location>
        <begin position="237"/>
        <end position="257"/>
    </location>
</feature>
<keyword evidence="2 6" id="KW-0812">Transmembrane</keyword>
<evidence type="ECO:0000256" key="6">
    <source>
        <dbReference type="SAM" id="Phobius"/>
    </source>
</evidence>
<evidence type="ECO:0000256" key="1">
    <source>
        <dbReference type="ARBA" id="ARBA00004173"/>
    </source>
</evidence>
<dbReference type="OrthoDB" id="36576at2759"/>
<comment type="subcellular location">
    <subcellularLocation>
        <location evidence="1">Mitochondrion</location>
    </subcellularLocation>
</comment>
<feature type="transmembrane region" description="Helical" evidence="6">
    <location>
        <begin position="144"/>
        <end position="161"/>
    </location>
</feature>
<keyword evidence="9" id="KW-1185">Reference proteome</keyword>
<evidence type="ECO:0000256" key="3">
    <source>
        <dbReference type="ARBA" id="ARBA00022989"/>
    </source>
</evidence>